<name>A0ABT8GN24_9BACL</name>
<sequence>MNFKLLRNQRRPLEMVTVGNRRLRGKTKHVGIDYVDIKGNNGKMVTVLKDKIEFVDWKKERNNERERW</sequence>
<dbReference type="EMBL" id="JAUHTQ010000002">
    <property type="protein sequence ID" value="MDN4492801.1"/>
    <property type="molecule type" value="Genomic_DNA"/>
</dbReference>
<accession>A0ABT8GN24</accession>
<keyword evidence="2" id="KW-1185">Reference proteome</keyword>
<proteinExistence type="predicted"/>
<comment type="caution">
    <text evidence="1">The sequence shown here is derived from an EMBL/GenBank/DDBJ whole genome shotgun (WGS) entry which is preliminary data.</text>
</comment>
<reference evidence="1" key="1">
    <citation type="submission" date="2023-07" db="EMBL/GenBank/DDBJ databases">
        <title>Ureibacillus sp. isolated from freshwater well.</title>
        <authorList>
            <person name="Kirdat K."/>
            <person name="Bhatt A."/>
            <person name="Teware R."/>
            <person name="Bhavsar Y."/>
            <person name="Yadav A."/>
        </authorList>
    </citation>
    <scope>NUCLEOTIDE SEQUENCE</scope>
    <source>
        <strain evidence="1">BA0131</strain>
    </source>
</reference>
<evidence type="ECO:0000313" key="1">
    <source>
        <dbReference type="EMBL" id="MDN4492801.1"/>
    </source>
</evidence>
<dbReference type="RefSeq" id="WP_301136980.1">
    <property type="nucleotide sequence ID" value="NZ_JAUHTQ010000002.1"/>
</dbReference>
<evidence type="ECO:0000313" key="2">
    <source>
        <dbReference type="Proteomes" id="UP001172743"/>
    </source>
</evidence>
<protein>
    <submittedName>
        <fullName evidence="1">Uncharacterized protein</fullName>
    </submittedName>
</protein>
<gene>
    <name evidence="1" type="ORF">QYB95_04540</name>
</gene>
<organism evidence="1 2">
    <name type="scientific">Ureibacillus aquaedulcis</name>
    <dbReference type="NCBI Taxonomy" id="3058421"/>
    <lineage>
        <taxon>Bacteria</taxon>
        <taxon>Bacillati</taxon>
        <taxon>Bacillota</taxon>
        <taxon>Bacilli</taxon>
        <taxon>Bacillales</taxon>
        <taxon>Caryophanaceae</taxon>
        <taxon>Ureibacillus</taxon>
    </lineage>
</organism>
<dbReference type="Proteomes" id="UP001172743">
    <property type="component" value="Unassembled WGS sequence"/>
</dbReference>